<evidence type="ECO:0000256" key="2">
    <source>
        <dbReference type="ARBA" id="ARBA00022857"/>
    </source>
</evidence>
<keyword evidence="6" id="KW-1185">Reference proteome</keyword>
<dbReference type="Proteomes" id="UP000250266">
    <property type="component" value="Unassembled WGS sequence"/>
</dbReference>
<comment type="similarity">
    <text evidence="1 4">Belongs to the short-chain dehydrogenases/reductases (SDR) family.</text>
</comment>
<dbReference type="PRINTS" id="PR00081">
    <property type="entry name" value="GDHRDH"/>
</dbReference>
<dbReference type="PANTHER" id="PTHR43180">
    <property type="entry name" value="3-OXOACYL-(ACYL-CARRIER-PROTEIN) REDUCTASE (AFU_ORTHOLOGUE AFUA_6G11210)"/>
    <property type="match status" value="1"/>
</dbReference>
<dbReference type="Gene3D" id="3.40.50.720">
    <property type="entry name" value="NAD(P)-binding Rossmann-like Domain"/>
    <property type="match status" value="1"/>
</dbReference>
<sequence length="289" mass="30738">MATPILVDQDSLKSLAGKTILITGASSGIGLETAELFYNLDCNVAFLCGRKRPSTAVPLDSPRTLSRNVDITSWDDLVGAFKATITKFGQIDAVVANAAISEPRDQYFNLQVDEAGDPMPLELKVVDVDVKGTMYTVALGCHYMKGGSIVIISSLAGYIGVPPMPNYSAAKHASIGLVRSLAGPAAQKNIAVSLVAPHMTFTPGVFGGKYERGAEAFQKMRDALIPKGVNLNRAYTCALAVGYLVDGGLKMGGKGLLIEGDEINDLEDDLNRTQPEWFVKKSNPKKAAS</sequence>
<dbReference type="Pfam" id="PF00106">
    <property type="entry name" value="adh_short"/>
    <property type="match status" value="1"/>
</dbReference>
<evidence type="ECO:0000313" key="5">
    <source>
        <dbReference type="EMBL" id="OCK74255.1"/>
    </source>
</evidence>
<name>A0A8E2J9G0_9PEZI</name>
<dbReference type="AlphaFoldDB" id="A0A8E2J9G0"/>
<evidence type="ECO:0000256" key="3">
    <source>
        <dbReference type="ARBA" id="ARBA00023002"/>
    </source>
</evidence>
<organism evidence="5 6">
    <name type="scientific">Lepidopterella palustris CBS 459.81</name>
    <dbReference type="NCBI Taxonomy" id="1314670"/>
    <lineage>
        <taxon>Eukaryota</taxon>
        <taxon>Fungi</taxon>
        <taxon>Dikarya</taxon>
        <taxon>Ascomycota</taxon>
        <taxon>Pezizomycotina</taxon>
        <taxon>Dothideomycetes</taxon>
        <taxon>Pleosporomycetidae</taxon>
        <taxon>Mytilinidiales</taxon>
        <taxon>Argynnaceae</taxon>
        <taxon>Lepidopterella</taxon>
    </lineage>
</organism>
<dbReference type="InterPro" id="IPR002347">
    <property type="entry name" value="SDR_fam"/>
</dbReference>
<dbReference type="PANTHER" id="PTHR43180:SF80">
    <property type="entry name" value="NAD(P)-BINDING PROTEIN"/>
    <property type="match status" value="1"/>
</dbReference>
<gene>
    <name evidence="5" type="ORF">K432DRAFT_311100</name>
</gene>
<evidence type="ECO:0000256" key="1">
    <source>
        <dbReference type="ARBA" id="ARBA00006484"/>
    </source>
</evidence>
<protein>
    <submittedName>
        <fullName evidence="5">NAD(P)-binding protein</fullName>
    </submittedName>
</protein>
<dbReference type="EMBL" id="KV745520">
    <property type="protein sequence ID" value="OCK74255.1"/>
    <property type="molecule type" value="Genomic_DNA"/>
</dbReference>
<reference evidence="5 6" key="1">
    <citation type="journal article" date="2016" name="Nat. Commun.">
        <title>Ectomycorrhizal ecology is imprinted in the genome of the dominant symbiotic fungus Cenococcum geophilum.</title>
        <authorList>
            <consortium name="DOE Joint Genome Institute"/>
            <person name="Peter M."/>
            <person name="Kohler A."/>
            <person name="Ohm R.A."/>
            <person name="Kuo A."/>
            <person name="Krutzmann J."/>
            <person name="Morin E."/>
            <person name="Arend M."/>
            <person name="Barry K.W."/>
            <person name="Binder M."/>
            <person name="Choi C."/>
            <person name="Clum A."/>
            <person name="Copeland A."/>
            <person name="Grisel N."/>
            <person name="Haridas S."/>
            <person name="Kipfer T."/>
            <person name="LaButti K."/>
            <person name="Lindquist E."/>
            <person name="Lipzen A."/>
            <person name="Maire R."/>
            <person name="Meier B."/>
            <person name="Mihaltcheva S."/>
            <person name="Molinier V."/>
            <person name="Murat C."/>
            <person name="Poggeler S."/>
            <person name="Quandt C.A."/>
            <person name="Sperisen C."/>
            <person name="Tritt A."/>
            <person name="Tisserant E."/>
            <person name="Crous P.W."/>
            <person name="Henrissat B."/>
            <person name="Nehls U."/>
            <person name="Egli S."/>
            <person name="Spatafora J.W."/>
            <person name="Grigoriev I.V."/>
            <person name="Martin F.M."/>
        </authorList>
    </citation>
    <scope>NUCLEOTIDE SEQUENCE [LARGE SCALE GENOMIC DNA]</scope>
    <source>
        <strain evidence="5 6">CBS 459.81</strain>
    </source>
</reference>
<accession>A0A8E2J9G0</accession>
<dbReference type="PRINTS" id="PR00080">
    <property type="entry name" value="SDRFAMILY"/>
</dbReference>
<keyword evidence="2" id="KW-0521">NADP</keyword>
<dbReference type="InterPro" id="IPR036291">
    <property type="entry name" value="NAD(P)-bd_dom_sf"/>
</dbReference>
<dbReference type="InterPro" id="IPR020904">
    <property type="entry name" value="Sc_DH/Rdtase_CS"/>
</dbReference>
<dbReference type="OrthoDB" id="37659at2759"/>
<keyword evidence="3" id="KW-0560">Oxidoreductase</keyword>
<dbReference type="GO" id="GO:0016491">
    <property type="term" value="F:oxidoreductase activity"/>
    <property type="evidence" value="ECO:0007669"/>
    <property type="project" value="UniProtKB-KW"/>
</dbReference>
<evidence type="ECO:0000313" key="6">
    <source>
        <dbReference type="Proteomes" id="UP000250266"/>
    </source>
</evidence>
<evidence type="ECO:0000256" key="4">
    <source>
        <dbReference type="RuleBase" id="RU000363"/>
    </source>
</evidence>
<dbReference type="SUPFAM" id="SSF51735">
    <property type="entry name" value="NAD(P)-binding Rossmann-fold domains"/>
    <property type="match status" value="1"/>
</dbReference>
<proteinExistence type="inferred from homology"/>
<dbReference type="PROSITE" id="PS00061">
    <property type="entry name" value="ADH_SHORT"/>
    <property type="match status" value="1"/>
</dbReference>